<dbReference type="PANTHER" id="PTHR45766:SF6">
    <property type="entry name" value="SWI_SNF-RELATED MATRIX-ASSOCIATED ACTIN-DEPENDENT REGULATOR OF CHROMATIN SUBFAMILY A-LIKE PROTEIN 1"/>
    <property type="match status" value="1"/>
</dbReference>
<dbReference type="Gene3D" id="3.40.50.10810">
    <property type="entry name" value="Tandem AAA-ATPase domain"/>
    <property type="match status" value="1"/>
</dbReference>
<protein>
    <recommendedName>
        <fullName evidence="9">RNA polymerase-associated protein RapA</fullName>
        <ecNumber evidence="9">3.6.4.-</ecNumber>
    </recommendedName>
    <alternativeName>
        <fullName evidence="9">ATP-dependent helicase HepA</fullName>
    </alternativeName>
</protein>
<keyword evidence="13" id="KW-1185">Reference proteome</keyword>
<gene>
    <name evidence="9" type="primary">rapA</name>
    <name evidence="12" type="ORF">ABT58_20940</name>
</gene>
<dbReference type="InterPro" id="IPR000330">
    <property type="entry name" value="SNF2_N"/>
</dbReference>
<dbReference type="PROSITE" id="PS51192">
    <property type="entry name" value="HELICASE_ATP_BIND_1"/>
    <property type="match status" value="1"/>
</dbReference>
<dbReference type="CDD" id="cd18793">
    <property type="entry name" value="SF2_C_SNF"/>
    <property type="match status" value="1"/>
</dbReference>
<keyword evidence="8 9" id="KW-0804">Transcription</keyword>
<evidence type="ECO:0000256" key="8">
    <source>
        <dbReference type="ARBA" id="ARBA00023163"/>
    </source>
</evidence>
<dbReference type="HAMAP" id="MF_01821">
    <property type="entry name" value="Helicase_RapA"/>
    <property type="match status" value="1"/>
</dbReference>
<dbReference type="Gene3D" id="6.10.140.2230">
    <property type="match status" value="1"/>
</dbReference>
<dbReference type="PATRIC" id="fig|754436.4.peg.4410"/>
<comment type="similarity">
    <text evidence="9">Belongs to the SNF2/RAD54 helicase family. RapA subfamily.</text>
</comment>
<dbReference type="InterPro" id="IPR040765">
    <property type="entry name" value="Tudor_1_RapA"/>
</dbReference>
<dbReference type="InterPro" id="IPR023949">
    <property type="entry name" value="Helicase_RapA"/>
</dbReference>
<keyword evidence="1 9" id="KW-0547">Nucleotide-binding</keyword>
<dbReference type="SMART" id="SM00487">
    <property type="entry name" value="DEXDc"/>
    <property type="match status" value="1"/>
</dbReference>
<dbReference type="Gene3D" id="2.30.30.930">
    <property type="match status" value="1"/>
</dbReference>
<dbReference type="EMBL" id="LDOV01000043">
    <property type="protein sequence ID" value="KLU98776.1"/>
    <property type="molecule type" value="Genomic_DNA"/>
</dbReference>
<comment type="subunit">
    <text evidence="9">Interacts with the RNAP. Has a higher affinity for the core RNAP than for the holoenzyme. Its ATPase activity is stimulated by binding to RNAP.</text>
</comment>
<evidence type="ECO:0000259" key="10">
    <source>
        <dbReference type="PROSITE" id="PS51192"/>
    </source>
</evidence>
<sequence>MPFALGQRWISDTESDLGLGTVMAVDARTVTLMFSASEENRLYARNDAPVTRVMFNVGDVVESHEGWSLNVERVDETGGVFTYIGTRTDTGEEDVALREIFLSHQIRFNKPQDKLFAGQIDRMDRFALRYRALKNQYEQHKSPQRGLCGMRAGLIPHQLYIAHEVGRRYAPRVLLADEVGLGKTIEAGMIIHQQVLAGRADRILIVVPETLQHQWLVEMMRRFNLHFSIFDEERCVEAFADAANPFDTAQYVLCSLDFLRKSRRRFEQALDADWDLLVVDEAHHLEWSEDKPSRQYQVVEALAEKTPGVLLLTATPEQLGHESHFARLRLLDPDRFYDYETFVEEERQYAPVADAVSRLLSGETLDNDAKNTLVELLPERDIEPMLRIIEANDVDSEQQETVRHELIDNLMDRHGTGRVLFRNTRAAIKGFPQRHLNMYPLPLPTQYQTAMRVASMMGGKMSDEQKAVKLLYPEDIFQEFEGESATWWHFDPRVNWLLDMLKANRQEKVLVICARAQTALILEQALREREGIRATVFHEGMSIIERDKAAAYFAQEEAGAQVLLCSEIGSEGRNFQFANQLVMFDLPNNPDLLEQRIGRLDRIGQKRDIEIHVPHLEGTSQALLARWYNEGLNAFEETCPTGRAIYDRFSDSLITLLASDKPSEEALNSLIEDSAAMHQELKAKLEQGRDRLLEIHSNGGDKAQALVEQISAKDGDTNLVTFALGLFDTIGLNQDDRGENAIVVTPSEHMMVASYPGLPYDGCTITFDRDTALSREDLHFISWEHPMIQGGIDLLLSEGVGTTAVSLLKNKALPVGTLLLELIYVVDAQAPKQSGIGRFLPATPIRVLLDAKGNNLSSNVEFEGFNRQLSPVNRHLGSKLVNSVQKDIHTLIAFAEQAVEKELHTVRDAAKAEMEVTLRAELDRLLALKAVNPNIRDDEVELLENQINELTGYIAKAQVQLDSLRLIVVSHG</sequence>
<keyword evidence="7 9" id="KW-0010">Activator</keyword>
<evidence type="ECO:0000259" key="11">
    <source>
        <dbReference type="PROSITE" id="PS51194"/>
    </source>
</evidence>
<dbReference type="GO" id="GO:0016817">
    <property type="term" value="F:hydrolase activity, acting on acid anhydrides"/>
    <property type="evidence" value="ECO:0007669"/>
    <property type="project" value="InterPro"/>
</dbReference>
<dbReference type="InterPro" id="IPR001650">
    <property type="entry name" value="Helicase_C-like"/>
</dbReference>
<evidence type="ECO:0000313" key="13">
    <source>
        <dbReference type="Proteomes" id="UP000036426"/>
    </source>
</evidence>
<feature type="binding site" evidence="9">
    <location>
        <begin position="177"/>
        <end position="184"/>
    </location>
    <ligand>
        <name>ATP</name>
        <dbReference type="ChEBI" id="CHEBI:30616"/>
    </ligand>
</feature>
<dbReference type="AlphaFoldDB" id="A0A0J1JB56"/>
<dbReference type="Gene3D" id="6.10.140.1500">
    <property type="match status" value="1"/>
</dbReference>
<dbReference type="Pfam" id="PF00176">
    <property type="entry name" value="SNF2-rel_dom"/>
    <property type="match status" value="1"/>
</dbReference>
<proteinExistence type="inferred from homology"/>
<dbReference type="NCBIfam" id="NF003426">
    <property type="entry name" value="PRK04914.1"/>
    <property type="match status" value="1"/>
</dbReference>
<dbReference type="CDD" id="cd18011">
    <property type="entry name" value="DEXDc_RapA"/>
    <property type="match status" value="1"/>
</dbReference>
<feature type="domain" description="Helicase C-terminal" evidence="11">
    <location>
        <begin position="493"/>
        <end position="668"/>
    </location>
</feature>
<dbReference type="SUPFAM" id="SSF52540">
    <property type="entry name" value="P-loop containing nucleoside triphosphate hydrolases"/>
    <property type="match status" value="2"/>
</dbReference>
<dbReference type="Pfam" id="PF18339">
    <property type="entry name" value="Tudor_1_RapA"/>
    <property type="match status" value="1"/>
</dbReference>
<evidence type="ECO:0000256" key="7">
    <source>
        <dbReference type="ARBA" id="ARBA00023159"/>
    </source>
</evidence>
<dbReference type="RefSeq" id="WP_047876393.1">
    <property type="nucleotide sequence ID" value="NZ_BMYC01000028.1"/>
</dbReference>
<feature type="short sequence motif" description="DEAH box" evidence="9">
    <location>
        <begin position="280"/>
        <end position="283"/>
    </location>
</feature>
<comment type="function">
    <text evidence="9">Transcription regulator that activates transcription by stimulating RNA polymerase (RNAP) recycling in case of stress conditions such as supercoiled DNA or high salt concentrations. Probably acts by releasing the RNAP, when it is trapped or immobilized on tightly supercoiled DNA. Does not activate transcription on linear DNA. Probably not involved in DNA repair.</text>
</comment>
<dbReference type="Pfam" id="PF00271">
    <property type="entry name" value="Helicase_C"/>
    <property type="match status" value="1"/>
</dbReference>
<evidence type="ECO:0000256" key="4">
    <source>
        <dbReference type="ARBA" id="ARBA00022840"/>
    </source>
</evidence>
<dbReference type="InterPro" id="IPR038718">
    <property type="entry name" value="SNF2-like_sf"/>
</dbReference>
<keyword evidence="6 9" id="KW-0238">DNA-binding</keyword>
<accession>A0A0J1JB56</accession>
<keyword evidence="2 9" id="KW-0378">Hydrolase</keyword>
<dbReference type="EC" id="3.6.4.-" evidence="9"/>
<dbReference type="Gene3D" id="3.40.50.300">
    <property type="entry name" value="P-loop containing nucleotide triphosphate hydrolases"/>
    <property type="match status" value="1"/>
</dbReference>
<evidence type="ECO:0000256" key="5">
    <source>
        <dbReference type="ARBA" id="ARBA00023015"/>
    </source>
</evidence>
<dbReference type="Pfam" id="PF18337">
    <property type="entry name" value="Tudor_RapA"/>
    <property type="match status" value="1"/>
</dbReference>
<dbReference type="GO" id="GO:0003677">
    <property type="term" value="F:DNA binding"/>
    <property type="evidence" value="ECO:0007669"/>
    <property type="project" value="UniProtKB-KW"/>
</dbReference>
<dbReference type="Gene3D" id="2.30.30.140">
    <property type="match status" value="1"/>
</dbReference>
<dbReference type="PANTHER" id="PTHR45766">
    <property type="entry name" value="DNA ANNEALING HELICASE AND ENDONUCLEASE ZRANB3 FAMILY MEMBER"/>
    <property type="match status" value="1"/>
</dbReference>
<dbReference type="InterPro" id="IPR022737">
    <property type="entry name" value="RapA_C"/>
</dbReference>
<dbReference type="PROSITE" id="PS51194">
    <property type="entry name" value="HELICASE_CTER"/>
    <property type="match status" value="1"/>
</dbReference>
<evidence type="ECO:0000313" key="12">
    <source>
        <dbReference type="EMBL" id="KLU98776.1"/>
    </source>
</evidence>
<dbReference type="GO" id="GO:0006355">
    <property type="term" value="P:regulation of DNA-templated transcription"/>
    <property type="evidence" value="ECO:0007669"/>
    <property type="project" value="UniProtKB-UniRule"/>
</dbReference>
<dbReference type="Gene3D" id="3.30.360.80">
    <property type="match status" value="1"/>
</dbReference>
<dbReference type="InterPro" id="IPR057342">
    <property type="entry name" value="DEXDc_RapA"/>
</dbReference>
<keyword evidence="4 9" id="KW-0067">ATP-binding</keyword>
<name>A0A0J1JB56_9GAMM</name>
<evidence type="ECO:0000256" key="3">
    <source>
        <dbReference type="ARBA" id="ARBA00022806"/>
    </source>
</evidence>
<evidence type="ECO:0000256" key="1">
    <source>
        <dbReference type="ARBA" id="ARBA00022741"/>
    </source>
</evidence>
<evidence type="ECO:0000256" key="9">
    <source>
        <dbReference type="HAMAP-Rule" id="MF_01821"/>
    </source>
</evidence>
<dbReference type="SMART" id="SM00490">
    <property type="entry name" value="HELICc"/>
    <property type="match status" value="1"/>
</dbReference>
<dbReference type="InterPro" id="IPR040766">
    <property type="entry name" value="Tudor_2_RapA"/>
</dbReference>
<keyword evidence="5 9" id="KW-0805">Transcription regulation</keyword>
<organism evidence="12 13">
    <name type="scientific">Photobacterium aphoticum</name>
    <dbReference type="NCBI Taxonomy" id="754436"/>
    <lineage>
        <taxon>Bacteria</taxon>
        <taxon>Pseudomonadati</taxon>
        <taxon>Pseudomonadota</taxon>
        <taxon>Gammaproteobacteria</taxon>
        <taxon>Vibrionales</taxon>
        <taxon>Vibrionaceae</taxon>
        <taxon>Photobacterium</taxon>
    </lineage>
</organism>
<keyword evidence="3 9" id="KW-0347">Helicase</keyword>
<dbReference type="InterPro" id="IPR014001">
    <property type="entry name" value="Helicase_ATP-bd"/>
</dbReference>
<dbReference type="GO" id="GO:0004386">
    <property type="term" value="F:helicase activity"/>
    <property type="evidence" value="ECO:0007669"/>
    <property type="project" value="UniProtKB-UniRule"/>
</dbReference>
<evidence type="ECO:0000256" key="6">
    <source>
        <dbReference type="ARBA" id="ARBA00023125"/>
    </source>
</evidence>
<comment type="caution">
    <text evidence="12">The sequence shown here is derived from an EMBL/GenBank/DDBJ whole genome shotgun (WGS) entry which is preliminary data.</text>
</comment>
<feature type="domain" description="Helicase ATP-binding" evidence="10">
    <location>
        <begin position="164"/>
        <end position="334"/>
    </location>
</feature>
<dbReference type="GO" id="GO:0005524">
    <property type="term" value="F:ATP binding"/>
    <property type="evidence" value="ECO:0007669"/>
    <property type="project" value="UniProtKB-UniRule"/>
</dbReference>
<dbReference type="Pfam" id="PF12137">
    <property type="entry name" value="RapA_C"/>
    <property type="match status" value="1"/>
</dbReference>
<dbReference type="InterPro" id="IPR049730">
    <property type="entry name" value="SNF2/RAD54-like_C"/>
</dbReference>
<dbReference type="Proteomes" id="UP000036426">
    <property type="component" value="Unassembled WGS sequence"/>
</dbReference>
<dbReference type="OrthoDB" id="9814088at2"/>
<reference evidence="12 13" key="1">
    <citation type="submission" date="2015-05" db="EMBL/GenBank/DDBJ databases">
        <title>Photobacterium galathea sp. nov.</title>
        <authorList>
            <person name="Machado H."/>
            <person name="Gram L."/>
        </authorList>
    </citation>
    <scope>NUCLEOTIDE SEQUENCE [LARGE SCALE GENOMIC DNA]</scope>
    <source>
        <strain evidence="12 13">DSM 25995</strain>
    </source>
</reference>
<evidence type="ECO:0000256" key="2">
    <source>
        <dbReference type="ARBA" id="ARBA00022801"/>
    </source>
</evidence>
<dbReference type="InterPro" id="IPR027417">
    <property type="entry name" value="P-loop_NTPase"/>
</dbReference>